<evidence type="ECO:0000256" key="2">
    <source>
        <dbReference type="ARBA" id="ARBA00023043"/>
    </source>
</evidence>
<dbReference type="InterPro" id="IPR002110">
    <property type="entry name" value="Ankyrin_rpt"/>
</dbReference>
<comment type="caution">
    <text evidence="4">The sequence shown here is derived from an EMBL/GenBank/DDBJ whole genome shotgun (WGS) entry which is preliminary data.</text>
</comment>
<gene>
    <name evidence="4" type="ORF">HYH03_015166</name>
</gene>
<dbReference type="OrthoDB" id="548600at2759"/>
<protein>
    <submittedName>
        <fullName evidence="4">Uncharacterized protein</fullName>
    </submittedName>
</protein>
<evidence type="ECO:0000313" key="4">
    <source>
        <dbReference type="EMBL" id="KAG2486204.1"/>
    </source>
</evidence>
<feature type="repeat" description="ANK" evidence="3">
    <location>
        <begin position="22"/>
        <end position="54"/>
    </location>
</feature>
<dbReference type="SUPFAM" id="SSF48403">
    <property type="entry name" value="Ankyrin repeat"/>
    <property type="match status" value="1"/>
</dbReference>
<sequence length="120" mass="12863">MGKLVKRSRVIVCSIPRLSTQGGWTPAHVAAFDGETEALQALIDAGASLGALTEEGETPLILAARQGHLGTSRELFVSGSAKIHLKDREDKTALDWARLKSHAPVVALLMAGLWAENPRR</sequence>
<dbReference type="PANTHER" id="PTHR24201">
    <property type="entry name" value="ANK_REP_REGION DOMAIN-CONTAINING PROTEIN"/>
    <property type="match status" value="1"/>
</dbReference>
<name>A0A836BSV0_9CHLO</name>
<dbReference type="Proteomes" id="UP000612055">
    <property type="component" value="Unassembled WGS sequence"/>
</dbReference>
<feature type="repeat" description="ANK" evidence="3">
    <location>
        <begin position="55"/>
        <end position="88"/>
    </location>
</feature>
<evidence type="ECO:0000313" key="5">
    <source>
        <dbReference type="Proteomes" id="UP000612055"/>
    </source>
</evidence>
<dbReference type="PROSITE" id="PS50088">
    <property type="entry name" value="ANK_REPEAT"/>
    <property type="match status" value="2"/>
</dbReference>
<dbReference type="SMART" id="SM00248">
    <property type="entry name" value="ANK"/>
    <property type="match status" value="2"/>
</dbReference>
<keyword evidence="5" id="KW-1185">Reference proteome</keyword>
<reference evidence="4" key="1">
    <citation type="journal article" date="2020" name="bioRxiv">
        <title>Comparative genomics of Chlamydomonas.</title>
        <authorList>
            <person name="Craig R.J."/>
            <person name="Hasan A.R."/>
            <person name="Ness R.W."/>
            <person name="Keightley P.D."/>
        </authorList>
    </citation>
    <scope>NUCLEOTIDE SEQUENCE</scope>
    <source>
        <strain evidence="4">CCAP 11/70</strain>
    </source>
</reference>
<organism evidence="4 5">
    <name type="scientific">Edaphochlamys debaryana</name>
    <dbReference type="NCBI Taxonomy" id="47281"/>
    <lineage>
        <taxon>Eukaryota</taxon>
        <taxon>Viridiplantae</taxon>
        <taxon>Chlorophyta</taxon>
        <taxon>core chlorophytes</taxon>
        <taxon>Chlorophyceae</taxon>
        <taxon>CS clade</taxon>
        <taxon>Chlamydomonadales</taxon>
        <taxon>Chlamydomonadales incertae sedis</taxon>
        <taxon>Edaphochlamys</taxon>
    </lineage>
</organism>
<dbReference type="InterPro" id="IPR036770">
    <property type="entry name" value="Ankyrin_rpt-contain_sf"/>
</dbReference>
<evidence type="ECO:0000256" key="1">
    <source>
        <dbReference type="ARBA" id="ARBA00022737"/>
    </source>
</evidence>
<dbReference type="Gene3D" id="1.25.40.20">
    <property type="entry name" value="Ankyrin repeat-containing domain"/>
    <property type="match status" value="1"/>
</dbReference>
<evidence type="ECO:0000256" key="3">
    <source>
        <dbReference type="PROSITE-ProRule" id="PRU00023"/>
    </source>
</evidence>
<keyword evidence="2 3" id="KW-0040">ANK repeat</keyword>
<keyword evidence="1" id="KW-0677">Repeat</keyword>
<dbReference type="InterPro" id="IPR050776">
    <property type="entry name" value="Ank_Repeat/CDKN_Inhibitor"/>
</dbReference>
<dbReference type="PROSITE" id="PS50297">
    <property type="entry name" value="ANK_REP_REGION"/>
    <property type="match status" value="1"/>
</dbReference>
<dbReference type="EMBL" id="JAEHOE010000116">
    <property type="protein sequence ID" value="KAG2486204.1"/>
    <property type="molecule type" value="Genomic_DNA"/>
</dbReference>
<dbReference type="AlphaFoldDB" id="A0A836BSV0"/>
<proteinExistence type="predicted"/>
<accession>A0A836BSV0</accession>
<dbReference type="Pfam" id="PF12796">
    <property type="entry name" value="Ank_2"/>
    <property type="match status" value="1"/>
</dbReference>